<organism evidence="11 12">
    <name type="scientific">Mesosutterella porci</name>
    <dbReference type="NCBI Taxonomy" id="2915351"/>
    <lineage>
        <taxon>Bacteria</taxon>
        <taxon>Pseudomonadati</taxon>
        <taxon>Pseudomonadota</taxon>
        <taxon>Betaproteobacteria</taxon>
        <taxon>Burkholderiales</taxon>
        <taxon>Sutterellaceae</taxon>
        <taxon>Mesosutterella</taxon>
    </lineage>
</organism>
<dbReference type="InterPro" id="IPR002912">
    <property type="entry name" value="ACT_dom"/>
</dbReference>
<dbReference type="Pfam" id="PF01909">
    <property type="entry name" value="NTP_transf_2"/>
    <property type="match status" value="1"/>
</dbReference>
<evidence type="ECO:0000259" key="10">
    <source>
        <dbReference type="PROSITE" id="PS51831"/>
    </source>
</evidence>
<dbReference type="HAMAP" id="MF_00277">
    <property type="entry name" value="PII_uridylyl_transf"/>
    <property type="match status" value="1"/>
</dbReference>
<comment type="caution">
    <text evidence="7">Lacks conserved residue(s) required for the propagation of feature annotation.</text>
</comment>
<dbReference type="SUPFAM" id="SSF55021">
    <property type="entry name" value="ACT-like"/>
    <property type="match status" value="2"/>
</dbReference>
<dbReference type="CDD" id="cd04900">
    <property type="entry name" value="ACT_UUR-like_1"/>
    <property type="match status" value="1"/>
</dbReference>
<dbReference type="Gene3D" id="3.30.70.260">
    <property type="match status" value="1"/>
</dbReference>
<dbReference type="SUPFAM" id="SSF81593">
    <property type="entry name" value="Nucleotidyltransferase substrate binding subunit/domain"/>
    <property type="match status" value="1"/>
</dbReference>
<keyword evidence="3" id="KW-0677">Repeat</keyword>
<comment type="function">
    <text evidence="7">Modifies, by uridylylation and deuridylylation, the PII regulatory proteins (GlnB and homologs), in response to the nitrogen status of the cell that GlnD senses through the glutamine level. Under low glutamine levels, catalyzes the conversion of the PII proteins and UTP to PII-UMP and PPi, while under higher glutamine levels, GlnD hydrolyzes PII-UMP to PII and UMP (deuridylylation). Thus, controls uridylylation state and activity of the PII proteins, and plays an important role in the regulation of nitrogen metabolism.</text>
</comment>
<evidence type="ECO:0000256" key="3">
    <source>
        <dbReference type="ARBA" id="ARBA00022737"/>
    </source>
</evidence>
<feature type="domain" description="HD" evidence="10">
    <location>
        <begin position="434"/>
        <end position="556"/>
    </location>
</feature>
<reference evidence="11 12" key="1">
    <citation type="submission" date="2022-02" db="EMBL/GenBank/DDBJ databases">
        <title>Mesosutterella porci, a novel member of the family Sutterellaceae from pig feces.</title>
        <authorList>
            <person name="Wylensek D."/>
            <person name="Clavel T."/>
        </authorList>
    </citation>
    <scope>NUCLEOTIDE SEQUENCE [LARGE SCALE GENOMIC DNA]</scope>
    <source>
        <strain evidence="12">oilRF-744-wt-GAM-9</strain>
    </source>
</reference>
<dbReference type="SUPFAM" id="SSF81301">
    <property type="entry name" value="Nucleotidyltransferase"/>
    <property type="match status" value="1"/>
</dbReference>
<evidence type="ECO:0000256" key="4">
    <source>
        <dbReference type="ARBA" id="ARBA00022801"/>
    </source>
</evidence>
<dbReference type="InterPro" id="IPR003607">
    <property type="entry name" value="HD/PDEase_dom"/>
</dbReference>
<dbReference type="EC" id="2.7.7.59" evidence="7"/>
<evidence type="ECO:0000256" key="1">
    <source>
        <dbReference type="ARBA" id="ARBA00022679"/>
    </source>
</evidence>
<keyword evidence="5 7" id="KW-0460">Magnesium</keyword>
<evidence type="ECO:0000259" key="9">
    <source>
        <dbReference type="PROSITE" id="PS51671"/>
    </source>
</evidence>
<gene>
    <name evidence="7 11" type="primary">glnD</name>
    <name evidence="11" type="ORF">MAF45_05915</name>
</gene>
<dbReference type="RefSeq" id="WP_237978635.1">
    <property type="nucleotide sequence ID" value="NZ_JAKNCT010000006.1"/>
</dbReference>
<evidence type="ECO:0000313" key="12">
    <source>
        <dbReference type="Proteomes" id="UP001297600"/>
    </source>
</evidence>
<dbReference type="PROSITE" id="PS51831">
    <property type="entry name" value="HD"/>
    <property type="match status" value="1"/>
</dbReference>
<comment type="caution">
    <text evidence="11">The sequence shown here is derived from an EMBL/GenBank/DDBJ whole genome shotgun (WGS) entry which is preliminary data.</text>
</comment>
<dbReference type="EC" id="3.1.4.-" evidence="7"/>
<keyword evidence="4 7" id="KW-0378">Hydrolase</keyword>
<dbReference type="InterPro" id="IPR045865">
    <property type="entry name" value="ACT-like_dom_sf"/>
</dbReference>
<proteinExistence type="inferred from homology"/>
<keyword evidence="6 7" id="KW-0511">Multifunctional enzyme</keyword>
<keyword evidence="1 7" id="KW-0808">Transferase</keyword>
<dbReference type="InterPro" id="IPR013546">
    <property type="entry name" value="PII_UdlTrfase/GS_AdlTrfase"/>
</dbReference>
<dbReference type="InterPro" id="IPR010043">
    <property type="entry name" value="UTase/UR"/>
</dbReference>
<comment type="similarity">
    <text evidence="7">Belongs to the GlnD family.</text>
</comment>
<comment type="catalytic activity">
    <reaction evidence="7">
        <text>[protein-PII]-L-tyrosine + UTP = [protein-PII]-uridylyl-L-tyrosine + diphosphate</text>
        <dbReference type="Rhea" id="RHEA:13673"/>
        <dbReference type="Rhea" id="RHEA-COMP:12147"/>
        <dbReference type="Rhea" id="RHEA-COMP:12148"/>
        <dbReference type="ChEBI" id="CHEBI:33019"/>
        <dbReference type="ChEBI" id="CHEBI:46398"/>
        <dbReference type="ChEBI" id="CHEBI:46858"/>
        <dbReference type="ChEBI" id="CHEBI:90602"/>
        <dbReference type="EC" id="2.7.7.59"/>
    </reaction>
</comment>
<dbReference type="PANTHER" id="PTHR47320:SF1">
    <property type="entry name" value="BIFUNCTIONAL URIDYLYLTRANSFERASE_URIDYLYL-REMOVING ENZYME"/>
    <property type="match status" value="1"/>
</dbReference>
<evidence type="ECO:0000313" key="11">
    <source>
        <dbReference type="EMBL" id="MCG5030982.1"/>
    </source>
</evidence>
<dbReference type="InterPro" id="IPR002934">
    <property type="entry name" value="Polymerase_NTP_transf_dom"/>
</dbReference>
<dbReference type="NCBIfam" id="TIGR01693">
    <property type="entry name" value="UTase_glnD"/>
    <property type="match status" value="1"/>
</dbReference>
<feature type="domain" description="ACT" evidence="9">
    <location>
        <begin position="672"/>
        <end position="752"/>
    </location>
</feature>
<dbReference type="CDD" id="cd04899">
    <property type="entry name" value="ACT_ACR-UUR-like_2"/>
    <property type="match status" value="1"/>
</dbReference>
<comment type="cofactor">
    <cofactor evidence="7">
        <name>Mg(2+)</name>
        <dbReference type="ChEBI" id="CHEBI:18420"/>
    </cofactor>
</comment>
<feature type="compositionally biased region" description="Basic and acidic residues" evidence="8">
    <location>
        <begin position="856"/>
        <end position="871"/>
    </location>
</feature>
<dbReference type="SUPFAM" id="SSF109604">
    <property type="entry name" value="HD-domain/PDEase-like"/>
    <property type="match status" value="1"/>
</dbReference>
<comment type="activity regulation">
    <text evidence="7">Uridylyltransferase (UTase) activity is inhibited by glutamine, while glutamine activates uridylyl-removing (UR) activity.</text>
</comment>
<dbReference type="CDD" id="cd05401">
    <property type="entry name" value="NT_GlnE_GlnD_like"/>
    <property type="match status" value="1"/>
</dbReference>
<evidence type="ECO:0000256" key="8">
    <source>
        <dbReference type="SAM" id="MobiDB-lite"/>
    </source>
</evidence>
<evidence type="ECO:0000256" key="7">
    <source>
        <dbReference type="HAMAP-Rule" id="MF_00277"/>
    </source>
</evidence>
<sequence>MRILSENRRRFDQERAHAFSVFKDSGDAPSLLNRLSAITDQAVMRQAAAQGLPQTLALVAVGGYGRSEMFPYSDLDILVLVPEHWSEEQRAPVGSFLTSLWDLGLTVGATERTVRECLEASSDITVATALLESRLIGGSSELYSLMKSEFLERLVPRDFFRDKMLEMHQRHARTGDSPYALEPNVKENPGGLRDLQVFAWIARASGFGDSLYDFSVNGLITTREAEAMRRCLMFLQRLRIEMHLAAGRHEDRLLFDLQNAVARSMGIEGSGDLRPSEMLMKDYYRNAKSVIQLCLIQLQALSDRFAGRSSAPAVPIDEVFQARGEELDLRRRGALDDSLVNILRGFYLRATNPLVQRPSIGLVRELWHAVHNPHARFAADAQSRSVFLSILKLPTGVYRTLHAMNTWGVLSLILPAWSRVEGQMQHDLFHVYTVDQHTIQVIRGLRHLVYAEHAHEFPLLSEIMGELPETWRIIVAALFHDIGKGRGGNHSLLGETDARAFCEACGISREDTEFIAFLVREHLTMSHVAQKQDIADPEVIKAFASVVKNSERLKALYLLTVCDIRATGPKVWNDWKGALLEQLYRATLAQLGGNLPTRSSLLELRKAAALDLARSAGVTTEECEKIWASLDVAYFLRHSAEDIAWHASALSSWPGSGALVRARPAPRLSGLEVLVCAPDRAGLFTTLVGCLQRCRTSVLDARIHTTRDGRALDTFLVMDLGRRPDPQEAAQAIAETVSRALSSDKPLPPVKLGPLSRHSRHFPIRPVVLIEPDALGNSWLLSIVCNDRPGLLYTISSVLSRSGVNLQTARISTLGERAEDIFQIDGAPLKDPAECLKISREIVESIAPDAAPLSQEGKKPDPFPQPEEQHS</sequence>
<dbReference type="Pfam" id="PF01966">
    <property type="entry name" value="HD"/>
    <property type="match status" value="1"/>
</dbReference>
<dbReference type="Gene3D" id="1.10.3090.10">
    <property type="entry name" value="cca-adding enzyme, domain 2"/>
    <property type="match status" value="1"/>
</dbReference>
<feature type="region of interest" description="Disordered" evidence="8">
    <location>
        <begin position="848"/>
        <end position="871"/>
    </location>
</feature>
<dbReference type="Pfam" id="PF01842">
    <property type="entry name" value="ACT"/>
    <property type="match status" value="1"/>
</dbReference>
<dbReference type="Pfam" id="PF08335">
    <property type="entry name" value="GlnD_UR_UTase"/>
    <property type="match status" value="1"/>
</dbReference>
<feature type="domain" description="ACT" evidence="9">
    <location>
        <begin position="780"/>
        <end position="858"/>
    </location>
</feature>
<dbReference type="InterPro" id="IPR006674">
    <property type="entry name" value="HD_domain"/>
</dbReference>
<dbReference type="GO" id="GO:0008773">
    <property type="term" value="F:[protein-PII] uridylyltransferase activity"/>
    <property type="evidence" value="ECO:0007669"/>
    <property type="project" value="UniProtKB-EC"/>
</dbReference>
<accession>A0ABS9MRI2</accession>
<dbReference type="PIRSF" id="PIRSF006288">
    <property type="entry name" value="PII_uridyltransf"/>
    <property type="match status" value="1"/>
</dbReference>
<evidence type="ECO:0000256" key="2">
    <source>
        <dbReference type="ARBA" id="ARBA00022695"/>
    </source>
</evidence>
<keyword evidence="12" id="KW-1185">Reference proteome</keyword>
<feature type="region of interest" description="Uridylyltransferase" evidence="7">
    <location>
        <begin position="1"/>
        <end position="315"/>
    </location>
</feature>
<dbReference type="InterPro" id="IPR043519">
    <property type="entry name" value="NT_sf"/>
</dbReference>
<evidence type="ECO:0000256" key="5">
    <source>
        <dbReference type="ARBA" id="ARBA00022842"/>
    </source>
</evidence>
<evidence type="ECO:0000256" key="6">
    <source>
        <dbReference type="ARBA" id="ARBA00023268"/>
    </source>
</evidence>
<dbReference type="SMART" id="SM00471">
    <property type="entry name" value="HDc"/>
    <property type="match status" value="1"/>
</dbReference>
<name>A0ABS9MRI2_9BURK</name>
<comment type="domain">
    <text evidence="7">Has four distinct domains: an N-terminal nucleotidyltransferase (NT) domain responsible for UTase activity, a central HD domain that encodes UR activity, and two C-terminal ACT domains that seem to have a role in glutamine sensing.</text>
</comment>
<dbReference type="PANTHER" id="PTHR47320">
    <property type="entry name" value="BIFUNCTIONAL URIDYLYLTRANSFERASE/URIDYLYL-REMOVING ENZYME"/>
    <property type="match status" value="1"/>
</dbReference>
<dbReference type="EMBL" id="JAKNCT010000006">
    <property type="protein sequence ID" value="MCG5030982.1"/>
    <property type="molecule type" value="Genomic_DNA"/>
</dbReference>
<keyword evidence="2 7" id="KW-0548">Nucleotidyltransferase</keyword>
<comment type="catalytic activity">
    <reaction evidence="7">
        <text>[protein-PII]-uridylyl-L-tyrosine + H2O = [protein-PII]-L-tyrosine + UMP + H(+)</text>
        <dbReference type="Rhea" id="RHEA:48600"/>
        <dbReference type="Rhea" id="RHEA-COMP:12147"/>
        <dbReference type="Rhea" id="RHEA-COMP:12148"/>
        <dbReference type="ChEBI" id="CHEBI:15377"/>
        <dbReference type="ChEBI" id="CHEBI:15378"/>
        <dbReference type="ChEBI" id="CHEBI:46858"/>
        <dbReference type="ChEBI" id="CHEBI:57865"/>
        <dbReference type="ChEBI" id="CHEBI:90602"/>
    </reaction>
</comment>
<dbReference type="Proteomes" id="UP001297600">
    <property type="component" value="Unassembled WGS sequence"/>
</dbReference>
<dbReference type="PROSITE" id="PS51671">
    <property type="entry name" value="ACT"/>
    <property type="match status" value="2"/>
</dbReference>
<protein>
    <recommendedName>
        <fullName evidence="7">Bifunctional uridylyltransferase/uridylyl-removing enzyme</fullName>
        <shortName evidence="7">UTase/UR</shortName>
    </recommendedName>
    <alternativeName>
        <fullName evidence="7">Bifunctional [protein-PII] modification enzyme</fullName>
    </alternativeName>
    <alternativeName>
        <fullName evidence="7">Bifunctional nitrogen sensor protein</fullName>
    </alternativeName>
    <domain>
        <recommendedName>
            <fullName evidence="7">[Protein-PII] uridylyltransferase</fullName>
            <shortName evidence="7">PII uridylyltransferase</shortName>
            <shortName evidence="7">UTase</shortName>
            <ecNumber evidence="7">2.7.7.59</ecNumber>
        </recommendedName>
    </domain>
    <domain>
        <recommendedName>
            <fullName evidence="7">[Protein-PII]-UMP uridylyl-removing enzyme</fullName>
            <shortName evidence="7">UR</shortName>
            <ecNumber evidence="7">3.1.4.-</ecNumber>
        </recommendedName>
    </domain>
</protein>
<dbReference type="CDD" id="cd00077">
    <property type="entry name" value="HDc"/>
    <property type="match status" value="1"/>
</dbReference>